<dbReference type="EMBL" id="JAUTBL010000002">
    <property type="protein sequence ID" value="MDQ1186945.1"/>
    <property type="molecule type" value="Genomic_DNA"/>
</dbReference>
<keyword evidence="3" id="KW-1185">Reference proteome</keyword>
<reference evidence="2 3" key="1">
    <citation type="submission" date="2023-07" db="EMBL/GenBank/DDBJ databases">
        <title>Functional and genomic diversity of the sorghum phyllosphere microbiome.</title>
        <authorList>
            <person name="Shade A."/>
        </authorList>
    </citation>
    <scope>NUCLEOTIDE SEQUENCE [LARGE SCALE GENOMIC DNA]</scope>
    <source>
        <strain evidence="2 3">SORGH_AS_1126</strain>
    </source>
</reference>
<protein>
    <submittedName>
        <fullName evidence="2">Uncharacterized protein</fullName>
    </submittedName>
</protein>
<sequence length="78" mass="8498">MTRRRGRRPVSEVGEAGNLTGSVKSSIGCLWISNSKDLSAVILGLDPRIHLFNGVRATDDGRTRVLAPATIRKTFNHP</sequence>
<evidence type="ECO:0000313" key="2">
    <source>
        <dbReference type="EMBL" id="MDQ1186945.1"/>
    </source>
</evidence>
<evidence type="ECO:0000313" key="3">
    <source>
        <dbReference type="Proteomes" id="UP001224781"/>
    </source>
</evidence>
<accession>A0ABU0UPQ8</accession>
<comment type="caution">
    <text evidence="2">The sequence shown here is derived from an EMBL/GenBank/DDBJ whole genome shotgun (WGS) entry which is preliminary data.</text>
</comment>
<proteinExistence type="predicted"/>
<gene>
    <name evidence="2" type="ORF">QE408_004088</name>
</gene>
<dbReference type="Proteomes" id="UP001224781">
    <property type="component" value="Unassembled WGS sequence"/>
</dbReference>
<feature type="region of interest" description="Disordered" evidence="1">
    <location>
        <begin position="1"/>
        <end position="20"/>
    </location>
</feature>
<name>A0ABU0UPQ8_9HYPH</name>
<evidence type="ECO:0000256" key="1">
    <source>
        <dbReference type="SAM" id="MobiDB-lite"/>
    </source>
</evidence>
<organism evidence="2 3">
    <name type="scientific">Agrobacterium larrymoorei</name>
    <dbReference type="NCBI Taxonomy" id="160699"/>
    <lineage>
        <taxon>Bacteria</taxon>
        <taxon>Pseudomonadati</taxon>
        <taxon>Pseudomonadota</taxon>
        <taxon>Alphaproteobacteria</taxon>
        <taxon>Hyphomicrobiales</taxon>
        <taxon>Rhizobiaceae</taxon>
        <taxon>Rhizobium/Agrobacterium group</taxon>
        <taxon>Agrobacterium</taxon>
    </lineage>
</organism>